<feature type="domain" description="BZIP" evidence="8">
    <location>
        <begin position="148"/>
        <end position="211"/>
    </location>
</feature>
<dbReference type="InterPro" id="IPR046347">
    <property type="entry name" value="bZIP_sf"/>
</dbReference>
<dbReference type="PANTHER" id="PTHR13044">
    <property type="entry name" value="ACTIVATING TRANSCRIPTION FACTOR ATF 4/5"/>
    <property type="match status" value="1"/>
</dbReference>
<gene>
    <name evidence="9" type="ORF">GcM3_170008</name>
</gene>
<dbReference type="Gene3D" id="1.20.5.170">
    <property type="match status" value="1"/>
</dbReference>
<evidence type="ECO:0000256" key="2">
    <source>
        <dbReference type="ARBA" id="ARBA00023015"/>
    </source>
</evidence>
<accession>A0A420HRD3</accession>
<evidence type="ECO:0000256" key="4">
    <source>
        <dbReference type="ARBA" id="ARBA00023163"/>
    </source>
</evidence>
<dbReference type="Proteomes" id="UP000283383">
    <property type="component" value="Unassembled WGS sequence"/>
</dbReference>
<dbReference type="InterPro" id="IPR004827">
    <property type="entry name" value="bZIP"/>
</dbReference>
<dbReference type="AlphaFoldDB" id="A0A420HRD3"/>
<reference evidence="9 10" key="1">
    <citation type="journal article" date="2018" name="BMC Genomics">
        <title>Comparative genome analyses reveal sequence features reflecting distinct modes of host-adaptation between dicot and monocot powdery mildew.</title>
        <authorList>
            <person name="Wu Y."/>
            <person name="Ma X."/>
            <person name="Pan Z."/>
            <person name="Kale S.D."/>
            <person name="Song Y."/>
            <person name="King H."/>
            <person name="Zhang Q."/>
            <person name="Presley C."/>
            <person name="Deng X."/>
            <person name="Wei C.I."/>
            <person name="Xiao S."/>
        </authorList>
    </citation>
    <scope>NUCLEOTIDE SEQUENCE [LARGE SCALE GENOMIC DNA]</scope>
    <source>
        <strain evidence="9">UMSG3</strain>
    </source>
</reference>
<feature type="compositionally biased region" description="Polar residues" evidence="7">
    <location>
        <begin position="127"/>
        <end position="146"/>
    </location>
</feature>
<evidence type="ECO:0000256" key="5">
    <source>
        <dbReference type="ARBA" id="ARBA00023242"/>
    </source>
</evidence>
<comment type="caution">
    <text evidence="9">The sequence shown here is derived from an EMBL/GenBank/DDBJ whole genome shotgun (WGS) entry which is preliminary data.</text>
</comment>
<evidence type="ECO:0000256" key="1">
    <source>
        <dbReference type="ARBA" id="ARBA00004123"/>
    </source>
</evidence>
<evidence type="ECO:0000256" key="6">
    <source>
        <dbReference type="SAM" id="Coils"/>
    </source>
</evidence>
<keyword evidence="4" id="KW-0804">Transcription</keyword>
<protein>
    <submittedName>
        <fullName evidence="9">Regulatory protein cys-3</fullName>
    </submittedName>
</protein>
<dbReference type="STRING" id="62708.A0A420HRD3"/>
<evidence type="ECO:0000256" key="3">
    <source>
        <dbReference type="ARBA" id="ARBA00023125"/>
    </source>
</evidence>
<feature type="region of interest" description="Disordered" evidence="7">
    <location>
        <begin position="127"/>
        <end position="161"/>
    </location>
</feature>
<proteinExistence type="predicted"/>
<organism evidence="9 10">
    <name type="scientific">Golovinomyces cichoracearum</name>
    <dbReference type="NCBI Taxonomy" id="62708"/>
    <lineage>
        <taxon>Eukaryota</taxon>
        <taxon>Fungi</taxon>
        <taxon>Dikarya</taxon>
        <taxon>Ascomycota</taxon>
        <taxon>Pezizomycotina</taxon>
        <taxon>Leotiomycetes</taxon>
        <taxon>Erysiphales</taxon>
        <taxon>Erysiphaceae</taxon>
        <taxon>Golovinomyces</taxon>
    </lineage>
</organism>
<keyword evidence="2" id="KW-0805">Transcription regulation</keyword>
<dbReference type="Pfam" id="PF07716">
    <property type="entry name" value="bZIP_2"/>
    <property type="match status" value="1"/>
</dbReference>
<evidence type="ECO:0000256" key="7">
    <source>
        <dbReference type="SAM" id="MobiDB-lite"/>
    </source>
</evidence>
<dbReference type="PROSITE" id="PS00036">
    <property type="entry name" value="BZIP_BASIC"/>
    <property type="match status" value="1"/>
</dbReference>
<keyword evidence="6" id="KW-0175">Coiled coil</keyword>
<dbReference type="SUPFAM" id="SSF57959">
    <property type="entry name" value="Leucine zipper domain"/>
    <property type="match status" value="1"/>
</dbReference>
<feature type="coiled-coil region" evidence="6">
    <location>
        <begin position="173"/>
        <end position="207"/>
    </location>
</feature>
<dbReference type="PROSITE" id="PS50217">
    <property type="entry name" value="BZIP"/>
    <property type="match status" value="1"/>
</dbReference>
<keyword evidence="5" id="KW-0539">Nucleus</keyword>
<keyword evidence="3" id="KW-0238">DNA-binding</keyword>
<sequence>MSCNSRSPDILDYISKLNTVSSETDAGSSSIDQFDLEKNLAMFSNTQFYDFDLGHDAYIQPANFKTTSASNIPLHTDFSFTKFVNFPTVFDHQDTAHEGVNCAPVNTLSVPYNSNTSSGCLDSFGAQHQTSSIGSPTSSTEINEMSRQAAEEDKRRRNTAASARFRIKKKQREQALERSAKEMSDKVAKFEDRIKMLETENKWLKDLITAKNNDTMRNINMNVESFWTGAEQSKKLEERSDTAFLEDTS</sequence>
<evidence type="ECO:0000259" key="8">
    <source>
        <dbReference type="PROSITE" id="PS50217"/>
    </source>
</evidence>
<comment type="subcellular location">
    <subcellularLocation>
        <location evidence="1">Nucleus</location>
    </subcellularLocation>
</comment>
<dbReference type="GO" id="GO:0000977">
    <property type="term" value="F:RNA polymerase II transcription regulatory region sequence-specific DNA binding"/>
    <property type="evidence" value="ECO:0007669"/>
    <property type="project" value="TreeGrafter"/>
</dbReference>
<dbReference type="GO" id="GO:0005634">
    <property type="term" value="C:nucleus"/>
    <property type="evidence" value="ECO:0007669"/>
    <property type="project" value="UniProtKB-SubCell"/>
</dbReference>
<dbReference type="EMBL" id="MCBQ01017002">
    <property type="protein sequence ID" value="RKF59972.1"/>
    <property type="molecule type" value="Genomic_DNA"/>
</dbReference>
<dbReference type="GO" id="GO:0001228">
    <property type="term" value="F:DNA-binding transcription activator activity, RNA polymerase II-specific"/>
    <property type="evidence" value="ECO:0007669"/>
    <property type="project" value="TreeGrafter"/>
</dbReference>
<evidence type="ECO:0000313" key="10">
    <source>
        <dbReference type="Proteomes" id="UP000283383"/>
    </source>
</evidence>
<evidence type="ECO:0000313" key="9">
    <source>
        <dbReference type="EMBL" id="RKF59972.1"/>
    </source>
</evidence>
<dbReference type="PANTHER" id="PTHR13044:SF14">
    <property type="entry name" value="CRYPTOCEPHAL, ISOFORM A"/>
    <property type="match status" value="1"/>
</dbReference>
<dbReference type="CDD" id="cd14705">
    <property type="entry name" value="bZIP_Zip1"/>
    <property type="match status" value="1"/>
</dbReference>
<name>A0A420HRD3_9PEZI</name>
<keyword evidence="10" id="KW-1185">Reference proteome</keyword>